<evidence type="ECO:0000313" key="3">
    <source>
        <dbReference type="Proteomes" id="UP001499843"/>
    </source>
</evidence>
<comment type="caution">
    <text evidence="2">The sequence shown here is derived from an EMBL/GenBank/DDBJ whole genome shotgun (WGS) entry which is preliminary data.</text>
</comment>
<gene>
    <name evidence="2" type="ORF">GCM10009850_118970</name>
</gene>
<evidence type="ECO:0008006" key="4">
    <source>
        <dbReference type="Google" id="ProtNLM"/>
    </source>
</evidence>
<accession>A0ABP5Q0E3</accession>
<evidence type="ECO:0000313" key="2">
    <source>
        <dbReference type="EMBL" id="GAA2216428.1"/>
    </source>
</evidence>
<proteinExistence type="predicted"/>
<sequence length="402" mass="44267">MTGPGSLAELREREYLCRQETGALRARIYAGPAAARSSGLLAELSRQEALLGELSAQRARVESERDEQAEEVRGRLSTGLEVDVRLRMSHVPTAICHLFDPARRPLVSVHVANAKGLETRRIRVTSYVDGYSARAVDTVELDDGDEQTIDQFPTMFPAKVRTVTELTAATLNVLVEDLDGRPEFHTTRVVRLLARTTAPLAVVDPSTQALTDLSGYLGAFVTPNAAEVMSFVRTAAAHHPGERLEGYQASPEQVEPQVRAVVAALRENGLRYVNSVTAFSPDDGGLRQRVRLPRESLADRQANCVDATVLLASLLEAISLSPAIVVVPGHALLGWETWRLSDEWRYLETDVLASATFEEARAEGERLVAQYRPPDPAVNDPFRLRRWPLRVLRAAHGVTPME</sequence>
<dbReference type="EMBL" id="BAAAQX010000069">
    <property type="protein sequence ID" value="GAA2216428.1"/>
    <property type="molecule type" value="Genomic_DNA"/>
</dbReference>
<keyword evidence="1" id="KW-0175">Coiled coil</keyword>
<evidence type="ECO:0000256" key="1">
    <source>
        <dbReference type="SAM" id="Coils"/>
    </source>
</evidence>
<organism evidence="2 3">
    <name type="scientific">Nonomuraea monospora</name>
    <dbReference type="NCBI Taxonomy" id="568818"/>
    <lineage>
        <taxon>Bacteria</taxon>
        <taxon>Bacillati</taxon>
        <taxon>Actinomycetota</taxon>
        <taxon>Actinomycetes</taxon>
        <taxon>Streptosporangiales</taxon>
        <taxon>Streptosporangiaceae</taxon>
        <taxon>Nonomuraea</taxon>
    </lineage>
</organism>
<dbReference type="Proteomes" id="UP001499843">
    <property type="component" value="Unassembled WGS sequence"/>
</dbReference>
<dbReference type="RefSeq" id="WP_344496020.1">
    <property type="nucleotide sequence ID" value="NZ_BAAAQX010000069.1"/>
</dbReference>
<reference evidence="3" key="1">
    <citation type="journal article" date="2019" name="Int. J. Syst. Evol. Microbiol.">
        <title>The Global Catalogue of Microorganisms (GCM) 10K type strain sequencing project: providing services to taxonomists for standard genome sequencing and annotation.</title>
        <authorList>
            <consortium name="The Broad Institute Genomics Platform"/>
            <consortium name="The Broad Institute Genome Sequencing Center for Infectious Disease"/>
            <person name="Wu L."/>
            <person name="Ma J."/>
        </authorList>
    </citation>
    <scope>NUCLEOTIDE SEQUENCE [LARGE SCALE GENOMIC DNA]</scope>
    <source>
        <strain evidence="3">JCM 16114</strain>
    </source>
</reference>
<keyword evidence="3" id="KW-1185">Reference proteome</keyword>
<name>A0ABP5Q0E3_9ACTN</name>
<feature type="coiled-coil region" evidence="1">
    <location>
        <begin position="44"/>
        <end position="71"/>
    </location>
</feature>
<protein>
    <recommendedName>
        <fullName evidence="4">Transglutaminase superfamily protein</fullName>
    </recommendedName>
</protein>